<dbReference type="Proteomes" id="UP000034349">
    <property type="component" value="Unassembled WGS sequence"/>
</dbReference>
<comment type="caution">
    <text evidence="1">The sequence shown here is derived from an EMBL/GenBank/DDBJ whole genome shotgun (WGS) entry which is preliminary data.</text>
</comment>
<name>A0A0F9YZE3_9BACT</name>
<evidence type="ECO:0000313" key="1">
    <source>
        <dbReference type="EMBL" id="KKP36863.1"/>
    </source>
</evidence>
<dbReference type="AlphaFoldDB" id="A0A0F9YZE3"/>
<evidence type="ECO:0000313" key="2">
    <source>
        <dbReference type="Proteomes" id="UP000034349"/>
    </source>
</evidence>
<gene>
    <name evidence="1" type="ORF">UR23_C0011G0001</name>
</gene>
<dbReference type="EMBL" id="LBOK01000011">
    <property type="protein sequence ID" value="KKP36863.1"/>
    <property type="molecule type" value="Genomic_DNA"/>
</dbReference>
<proteinExistence type="predicted"/>
<protein>
    <submittedName>
        <fullName evidence="1">Uncharacterized protein</fullName>
    </submittedName>
</protein>
<sequence length="286" mass="32505">MDTPETGFQREFQPLVEPIIKQFLTERIKEGRLAEDNKDMSVADMRNMGVNPDALLQIDHSLLPDTLGFLQRELPPGNDATEDKMTTLLSREEELAIRQWALLKYTDNESEPIMFPLQKLINEAGEDFETLKAMIVAKGQRYNFGHDQDLVNRNSGFKSTVALPLETPTILQEKVTNITSHCLPVLPESTEDGQPMPFGMPRMAEFTPFTDRYIVDKEEDNQEISQFIAKTPSLQKFYHGLELIMHQESCIKDLRGKMFEGLNQKGLIKSELVASSKSTNSPTLQK</sequence>
<reference evidence="1 2" key="1">
    <citation type="journal article" date="2015" name="Nature">
        <title>rRNA introns, odd ribosomes, and small enigmatic genomes across a large radiation of phyla.</title>
        <authorList>
            <person name="Brown C.T."/>
            <person name="Hug L.A."/>
            <person name="Thomas B.C."/>
            <person name="Sharon I."/>
            <person name="Castelle C.J."/>
            <person name="Singh A."/>
            <person name="Wilkins M.J."/>
            <person name="Williams K.H."/>
            <person name="Banfield J.F."/>
        </authorList>
    </citation>
    <scope>NUCLEOTIDE SEQUENCE [LARGE SCALE GENOMIC DNA]</scope>
</reference>
<organism evidence="1 2">
    <name type="scientific">Candidatus Roizmanbacteria bacterium GW2011_GWA2_32_13</name>
    <dbReference type="NCBI Taxonomy" id="1618475"/>
    <lineage>
        <taxon>Bacteria</taxon>
        <taxon>Candidatus Roizmaniibacteriota</taxon>
    </lineage>
</organism>
<accession>A0A0F9YZE3</accession>